<feature type="compositionally biased region" description="Low complexity" evidence="1">
    <location>
        <begin position="403"/>
        <end position="417"/>
    </location>
</feature>
<protein>
    <submittedName>
        <fullName evidence="2">Uncharacterized protein</fullName>
    </submittedName>
</protein>
<feature type="compositionally biased region" description="Low complexity" evidence="1">
    <location>
        <begin position="241"/>
        <end position="263"/>
    </location>
</feature>
<evidence type="ECO:0000313" key="2">
    <source>
        <dbReference type="EMBL" id="KAJ7199874.1"/>
    </source>
</evidence>
<evidence type="ECO:0000256" key="1">
    <source>
        <dbReference type="SAM" id="MobiDB-lite"/>
    </source>
</evidence>
<evidence type="ECO:0000313" key="3">
    <source>
        <dbReference type="Proteomes" id="UP001219525"/>
    </source>
</evidence>
<dbReference type="AlphaFoldDB" id="A0AAD6V592"/>
<feature type="compositionally biased region" description="Gly residues" evidence="1">
    <location>
        <begin position="121"/>
        <end position="141"/>
    </location>
</feature>
<name>A0AAD6V592_9AGAR</name>
<dbReference type="EMBL" id="JARJCW010000066">
    <property type="protein sequence ID" value="KAJ7199874.1"/>
    <property type="molecule type" value="Genomic_DNA"/>
</dbReference>
<accession>A0AAD6V592</accession>
<organism evidence="2 3">
    <name type="scientific">Mycena pura</name>
    <dbReference type="NCBI Taxonomy" id="153505"/>
    <lineage>
        <taxon>Eukaryota</taxon>
        <taxon>Fungi</taxon>
        <taxon>Dikarya</taxon>
        <taxon>Basidiomycota</taxon>
        <taxon>Agaricomycotina</taxon>
        <taxon>Agaricomycetes</taxon>
        <taxon>Agaricomycetidae</taxon>
        <taxon>Agaricales</taxon>
        <taxon>Marasmiineae</taxon>
        <taxon>Mycenaceae</taxon>
        <taxon>Mycena</taxon>
    </lineage>
</organism>
<feature type="region of interest" description="Disordered" evidence="1">
    <location>
        <begin position="166"/>
        <end position="190"/>
    </location>
</feature>
<comment type="caution">
    <text evidence="2">The sequence shown here is derived from an EMBL/GenBank/DDBJ whole genome shotgun (WGS) entry which is preliminary data.</text>
</comment>
<sequence>MSLDDPNVLAGLASDGVPFFSGAAAGAGAGQTPHLDKRMPLGAPGGGMVYATYGGAGAGQGQGLPGPGAGAQTPGTREAESRELREFWKAYMRTPLTGPGAGGADPLGLQTPSASAAAAGAGAGGGGGGGGGGGNGNGNGGRRYRVASLPSARTPEGEMGAAPVFPVHHLLPPPPQAAAPGAGPRTTHNADDLRSYQAAVLARKTPELVLMKRGRRPTTSGGVPDQMQPGQVHLMGRHGHQQQQHQQQQQQQQHQQHQQHQQQPRTFDFNAISRERSGDAVRSSSLAGAFGFSGPGYSGASATSASHPSPSAAGTGSGSGPDSPFPATPGSTSTSASASEDGDHGDGGGDDDDSARGRPNFKRLPSQTLGPPQSKRRRDRPVELLLEPASAVAAHAQRRARRLSAPASPTAPAFSAN</sequence>
<dbReference type="SUPFAM" id="SSF81995">
    <property type="entry name" value="beta-sandwich domain of Sec23/24"/>
    <property type="match status" value="1"/>
</dbReference>
<proteinExistence type="predicted"/>
<feature type="region of interest" description="Disordered" evidence="1">
    <location>
        <begin position="99"/>
        <end position="145"/>
    </location>
</feature>
<gene>
    <name evidence="2" type="ORF">GGX14DRAFT_467533</name>
</gene>
<dbReference type="Proteomes" id="UP001219525">
    <property type="component" value="Unassembled WGS sequence"/>
</dbReference>
<feature type="region of interest" description="Disordered" evidence="1">
    <location>
        <begin position="296"/>
        <end position="417"/>
    </location>
</feature>
<keyword evidence="3" id="KW-1185">Reference proteome</keyword>
<feature type="compositionally biased region" description="Low complexity" evidence="1">
    <location>
        <begin position="328"/>
        <end position="339"/>
    </location>
</feature>
<feature type="region of interest" description="Disordered" evidence="1">
    <location>
        <begin position="207"/>
        <end position="264"/>
    </location>
</feature>
<reference evidence="2" key="1">
    <citation type="submission" date="2023-03" db="EMBL/GenBank/DDBJ databases">
        <title>Massive genome expansion in bonnet fungi (Mycena s.s.) driven by repeated elements and novel gene families across ecological guilds.</title>
        <authorList>
            <consortium name="Lawrence Berkeley National Laboratory"/>
            <person name="Harder C.B."/>
            <person name="Miyauchi S."/>
            <person name="Viragh M."/>
            <person name="Kuo A."/>
            <person name="Thoen E."/>
            <person name="Andreopoulos B."/>
            <person name="Lu D."/>
            <person name="Skrede I."/>
            <person name="Drula E."/>
            <person name="Henrissat B."/>
            <person name="Morin E."/>
            <person name="Kohler A."/>
            <person name="Barry K."/>
            <person name="LaButti K."/>
            <person name="Morin E."/>
            <person name="Salamov A."/>
            <person name="Lipzen A."/>
            <person name="Mereny Z."/>
            <person name="Hegedus B."/>
            <person name="Baldrian P."/>
            <person name="Stursova M."/>
            <person name="Weitz H."/>
            <person name="Taylor A."/>
            <person name="Grigoriev I.V."/>
            <person name="Nagy L.G."/>
            <person name="Martin F."/>
            <person name="Kauserud H."/>
        </authorList>
    </citation>
    <scope>NUCLEOTIDE SEQUENCE</scope>
    <source>
        <strain evidence="2">9144</strain>
    </source>
</reference>
<feature type="compositionally biased region" description="Low complexity" evidence="1">
    <location>
        <begin position="298"/>
        <end position="314"/>
    </location>
</feature>